<name>A0ABP7RXY5_9SPHN</name>
<evidence type="ECO:0000256" key="1">
    <source>
        <dbReference type="SAM" id="MobiDB-lite"/>
    </source>
</evidence>
<dbReference type="Gene3D" id="1.10.238.10">
    <property type="entry name" value="EF-hand"/>
    <property type="match status" value="1"/>
</dbReference>
<dbReference type="SUPFAM" id="SSF47473">
    <property type="entry name" value="EF-hand"/>
    <property type="match status" value="1"/>
</dbReference>
<gene>
    <name evidence="4" type="ORF">GCM10022211_14580</name>
</gene>
<keyword evidence="5" id="KW-1185">Reference proteome</keyword>
<feature type="domain" description="EF-hand" evidence="3">
    <location>
        <begin position="85"/>
        <end position="145"/>
    </location>
</feature>
<evidence type="ECO:0000259" key="3">
    <source>
        <dbReference type="Pfam" id="PF13499"/>
    </source>
</evidence>
<comment type="caution">
    <text evidence="4">The sequence shown here is derived from an EMBL/GenBank/DDBJ whole genome shotgun (WGS) entry which is preliminary data.</text>
</comment>
<organism evidence="4 5">
    <name type="scientific">Sphingomonas humi</name>
    <dbReference type="NCBI Taxonomy" id="335630"/>
    <lineage>
        <taxon>Bacteria</taxon>
        <taxon>Pseudomonadati</taxon>
        <taxon>Pseudomonadota</taxon>
        <taxon>Alphaproteobacteria</taxon>
        <taxon>Sphingomonadales</taxon>
        <taxon>Sphingomonadaceae</taxon>
        <taxon>Sphingomonas</taxon>
    </lineage>
</organism>
<evidence type="ECO:0000313" key="5">
    <source>
        <dbReference type="Proteomes" id="UP001501310"/>
    </source>
</evidence>
<dbReference type="Pfam" id="PF13499">
    <property type="entry name" value="EF-hand_7"/>
    <property type="match status" value="1"/>
</dbReference>
<dbReference type="InterPro" id="IPR018247">
    <property type="entry name" value="EF_Hand_1_Ca_BS"/>
</dbReference>
<dbReference type="InterPro" id="IPR002048">
    <property type="entry name" value="EF_hand_dom"/>
</dbReference>
<evidence type="ECO:0000256" key="2">
    <source>
        <dbReference type="SAM" id="SignalP"/>
    </source>
</evidence>
<dbReference type="PROSITE" id="PS00018">
    <property type="entry name" value="EF_HAND_1"/>
    <property type="match status" value="1"/>
</dbReference>
<dbReference type="Proteomes" id="UP001501310">
    <property type="component" value="Unassembled WGS sequence"/>
</dbReference>
<feature type="signal peptide" evidence="2">
    <location>
        <begin position="1"/>
        <end position="19"/>
    </location>
</feature>
<keyword evidence="2" id="KW-0732">Signal</keyword>
<protein>
    <recommendedName>
        <fullName evidence="3">EF-hand domain-containing protein</fullName>
    </recommendedName>
</protein>
<dbReference type="EMBL" id="BAAAZD010000001">
    <property type="protein sequence ID" value="GAA4003805.1"/>
    <property type="molecule type" value="Genomic_DNA"/>
</dbReference>
<dbReference type="InterPro" id="IPR011992">
    <property type="entry name" value="EF-hand-dom_pair"/>
</dbReference>
<sequence>MIKTSLFGLLVAGSTLAAAQTVTPTPATTPVTTPSGTQPATPATPADPATGTAATPATPATPATTDSLAPTEGGTSVDSVVSAEWSTYDANNNQSLSRTEFDKWVTALQSASGGKAPTKGYLTSAFKKADKDNSGGVSQPELVAFLGS</sequence>
<evidence type="ECO:0000313" key="4">
    <source>
        <dbReference type="EMBL" id="GAA4003805.1"/>
    </source>
</evidence>
<feature type="compositionally biased region" description="Low complexity" evidence="1">
    <location>
        <begin position="17"/>
        <end position="71"/>
    </location>
</feature>
<accession>A0ABP7RXY5</accession>
<feature type="region of interest" description="Disordered" evidence="1">
    <location>
        <begin position="17"/>
        <end position="78"/>
    </location>
</feature>
<reference evidence="5" key="1">
    <citation type="journal article" date="2019" name="Int. J. Syst. Evol. Microbiol.">
        <title>The Global Catalogue of Microorganisms (GCM) 10K type strain sequencing project: providing services to taxonomists for standard genome sequencing and annotation.</title>
        <authorList>
            <consortium name="The Broad Institute Genomics Platform"/>
            <consortium name="The Broad Institute Genome Sequencing Center for Infectious Disease"/>
            <person name="Wu L."/>
            <person name="Ma J."/>
        </authorList>
    </citation>
    <scope>NUCLEOTIDE SEQUENCE [LARGE SCALE GENOMIC DNA]</scope>
    <source>
        <strain evidence="5">JCM 16603</strain>
    </source>
</reference>
<proteinExistence type="predicted"/>
<feature type="chain" id="PRO_5047319331" description="EF-hand domain-containing protein" evidence="2">
    <location>
        <begin position="20"/>
        <end position="148"/>
    </location>
</feature>
<dbReference type="RefSeq" id="WP_344709517.1">
    <property type="nucleotide sequence ID" value="NZ_BAAAZD010000001.1"/>
</dbReference>